<reference evidence="1" key="2">
    <citation type="submission" date="2015-03" db="UniProtKB">
        <authorList>
            <consortium name="EnsemblPlants"/>
        </authorList>
    </citation>
    <scope>IDENTIFICATION</scope>
</reference>
<keyword evidence="2" id="KW-1185">Reference proteome</keyword>
<evidence type="ECO:0000313" key="2">
    <source>
        <dbReference type="Proteomes" id="UP000032141"/>
    </source>
</evidence>
<accession>A0A0D3BI41</accession>
<dbReference type="Proteomes" id="UP000032141">
    <property type="component" value="Chromosome C3"/>
</dbReference>
<dbReference type="AlphaFoldDB" id="A0A0D3BI41"/>
<dbReference type="Gramene" id="Bo3g138540.1">
    <property type="protein sequence ID" value="Bo3g138540.1"/>
    <property type="gene ID" value="Bo3g138540"/>
</dbReference>
<name>A0A0D3BI41_BRAOL</name>
<organism evidence="1 2">
    <name type="scientific">Brassica oleracea var. oleracea</name>
    <dbReference type="NCBI Taxonomy" id="109376"/>
    <lineage>
        <taxon>Eukaryota</taxon>
        <taxon>Viridiplantae</taxon>
        <taxon>Streptophyta</taxon>
        <taxon>Embryophyta</taxon>
        <taxon>Tracheophyta</taxon>
        <taxon>Spermatophyta</taxon>
        <taxon>Magnoliopsida</taxon>
        <taxon>eudicotyledons</taxon>
        <taxon>Gunneridae</taxon>
        <taxon>Pentapetalae</taxon>
        <taxon>rosids</taxon>
        <taxon>malvids</taxon>
        <taxon>Brassicales</taxon>
        <taxon>Brassicaceae</taxon>
        <taxon>Brassiceae</taxon>
        <taxon>Brassica</taxon>
    </lineage>
</organism>
<reference evidence="1 2" key="1">
    <citation type="journal article" date="2014" name="Genome Biol.">
        <title>Transcriptome and methylome profiling reveals relics of genome dominance in the mesopolyploid Brassica oleracea.</title>
        <authorList>
            <person name="Parkin I.A."/>
            <person name="Koh C."/>
            <person name="Tang H."/>
            <person name="Robinson S.J."/>
            <person name="Kagale S."/>
            <person name="Clarke W.E."/>
            <person name="Town C.D."/>
            <person name="Nixon J."/>
            <person name="Krishnakumar V."/>
            <person name="Bidwell S.L."/>
            <person name="Denoeud F."/>
            <person name="Belcram H."/>
            <person name="Links M.G."/>
            <person name="Just J."/>
            <person name="Clarke C."/>
            <person name="Bender T."/>
            <person name="Huebert T."/>
            <person name="Mason A.S."/>
            <person name="Pires J.C."/>
            <person name="Barker G."/>
            <person name="Moore J."/>
            <person name="Walley P.G."/>
            <person name="Manoli S."/>
            <person name="Batley J."/>
            <person name="Edwards D."/>
            <person name="Nelson M.N."/>
            <person name="Wang X."/>
            <person name="Paterson A.H."/>
            <person name="King G."/>
            <person name="Bancroft I."/>
            <person name="Chalhoub B."/>
            <person name="Sharpe A.G."/>
        </authorList>
    </citation>
    <scope>NUCLEOTIDE SEQUENCE</scope>
    <source>
        <strain evidence="1 2">cv. TO1000</strain>
    </source>
</reference>
<proteinExistence type="predicted"/>
<sequence length="98" mass="11695">MEIRQSHNRCGSCREICLRWDCMQHDHLPNRTARAIDGKRRREREHVDRNRLHASYYWSFLSRCLSRSLPDNSWIFPHLHTGAWTTDLVGFPNSYGIV</sequence>
<protein>
    <submittedName>
        <fullName evidence="1">Uncharacterized protein</fullName>
    </submittedName>
</protein>
<evidence type="ECO:0000313" key="1">
    <source>
        <dbReference type="EnsemblPlants" id="Bo3g138540.1"/>
    </source>
</evidence>
<dbReference type="EnsemblPlants" id="Bo3g138540.1">
    <property type="protein sequence ID" value="Bo3g138540.1"/>
    <property type="gene ID" value="Bo3g138540"/>
</dbReference>
<dbReference type="HOGENOM" id="CLU_2336555_0_0_1"/>